<dbReference type="Gene3D" id="1.20.120.330">
    <property type="entry name" value="Nucleotidyltransferases domain 2"/>
    <property type="match status" value="1"/>
</dbReference>
<dbReference type="EMBL" id="JAGSXH010000024">
    <property type="protein sequence ID" value="MBS2963319.1"/>
    <property type="molecule type" value="Genomic_DNA"/>
</dbReference>
<gene>
    <name evidence="1" type="ORF">KGA66_09700</name>
</gene>
<accession>A0A8J7WPV0</accession>
<dbReference type="RefSeq" id="WP_211466906.1">
    <property type="nucleotide sequence ID" value="NZ_JAGSXH010000024.1"/>
</dbReference>
<keyword evidence="2" id="KW-1185">Reference proteome</keyword>
<comment type="caution">
    <text evidence="1">The sequence shown here is derived from an EMBL/GenBank/DDBJ whole genome shotgun (WGS) entry which is preliminary data.</text>
</comment>
<reference evidence="1" key="1">
    <citation type="submission" date="2021-04" db="EMBL/GenBank/DDBJ databases">
        <title>Genome based classification of Actinospica acidithermotolerans sp. nov., an actinobacterium isolated from an Indonesian hot spring.</title>
        <authorList>
            <person name="Kusuma A.B."/>
            <person name="Putra K.E."/>
            <person name="Nafisah S."/>
            <person name="Loh J."/>
            <person name="Nouioui I."/>
            <person name="Goodfellow M."/>
        </authorList>
    </citation>
    <scope>NUCLEOTIDE SEQUENCE</scope>
    <source>
        <strain evidence="1">DSM 45618</strain>
    </source>
</reference>
<dbReference type="AlphaFoldDB" id="A0A8J7WPV0"/>
<name>A0A8J7WPV0_9ACTN</name>
<sequence>MKWGQGRADIERMISAGELQRVPASREFADGLLDQARAHLGSGERIKDEDAHGAYVLVYDAARKALAAVLENQGLRATSRGGHVALGQAVRAQLDPPMGSALRPFERMRRRRNTIEYAPADTPRTTAQDVADDLPKARALIDLAATLLDEMSPW</sequence>
<protein>
    <recommendedName>
        <fullName evidence="3">HEPN domain-containing protein</fullName>
    </recommendedName>
</protein>
<proteinExistence type="predicted"/>
<evidence type="ECO:0000313" key="2">
    <source>
        <dbReference type="Proteomes" id="UP000677913"/>
    </source>
</evidence>
<evidence type="ECO:0008006" key="3">
    <source>
        <dbReference type="Google" id="ProtNLM"/>
    </source>
</evidence>
<dbReference type="Proteomes" id="UP000677913">
    <property type="component" value="Unassembled WGS sequence"/>
</dbReference>
<organism evidence="1 2">
    <name type="scientific">Actinocrinis puniceicyclus</name>
    <dbReference type="NCBI Taxonomy" id="977794"/>
    <lineage>
        <taxon>Bacteria</taxon>
        <taxon>Bacillati</taxon>
        <taxon>Actinomycetota</taxon>
        <taxon>Actinomycetes</taxon>
        <taxon>Catenulisporales</taxon>
        <taxon>Actinospicaceae</taxon>
        <taxon>Actinocrinis</taxon>
    </lineage>
</organism>
<evidence type="ECO:0000313" key="1">
    <source>
        <dbReference type="EMBL" id="MBS2963319.1"/>
    </source>
</evidence>